<dbReference type="Proteomes" id="UP000242715">
    <property type="component" value="Unassembled WGS sequence"/>
</dbReference>
<sequence>MAMDFSSIPIIDISPLLAKSDDPKMAEDPAKGHGIPDSLLKGVRDITRRFFELPYEEKAKIKMTPATGFRGYEKIGENITEGAPDMHEAIDCYREVTKGMYGDLGKVMEGYNQWPQNPPKFRVLMEEYINLAKKIMRGIALALGGSPYEFEGDRAGDPFWVMRIIGYPGLSSDDDINALQVRNRSGEWISAPPVPGTFVCNIGDMLKIYSNGLYESTLHRVINNSSKYRVSVVYFYETNFDTAVEPLDTYKTRTKGDKKYERAVYGEHLVRKVLTNFVEE</sequence>
<dbReference type="OrthoDB" id="288590at2759"/>
<accession>A0A2Z6NNU7</accession>
<feature type="domain" description="Fe2OG dioxygenase" evidence="4">
    <location>
        <begin position="119"/>
        <end position="238"/>
    </location>
</feature>
<dbReference type="InterPro" id="IPR044861">
    <property type="entry name" value="IPNS-like_FE2OG_OXY"/>
</dbReference>
<dbReference type="SUPFAM" id="SSF51197">
    <property type="entry name" value="Clavaminate synthase-like"/>
    <property type="match status" value="1"/>
</dbReference>
<dbReference type="PANTHER" id="PTHR47990">
    <property type="entry name" value="2-OXOGLUTARATE (2OG) AND FE(II)-DEPENDENT OXYGENASE SUPERFAMILY PROTEIN-RELATED"/>
    <property type="match status" value="1"/>
</dbReference>
<reference evidence="6" key="1">
    <citation type="journal article" date="2017" name="Front. Plant Sci.">
        <title>Climate Clever Clovers: New Paradigm to Reduce the Environmental Footprint of Ruminants by Breeding Low Methanogenic Forages Utilizing Haplotype Variation.</title>
        <authorList>
            <person name="Kaur P."/>
            <person name="Appels R."/>
            <person name="Bayer P.E."/>
            <person name="Keeble-Gagnere G."/>
            <person name="Wang J."/>
            <person name="Hirakawa H."/>
            <person name="Shirasawa K."/>
            <person name="Vercoe P."/>
            <person name="Stefanova K."/>
            <person name="Durmic Z."/>
            <person name="Nichols P."/>
            <person name="Revell C."/>
            <person name="Isobe S.N."/>
            <person name="Edwards D."/>
            <person name="Erskine W."/>
        </authorList>
    </citation>
    <scope>NUCLEOTIDE SEQUENCE [LARGE SCALE GENOMIC DNA]</scope>
    <source>
        <strain evidence="6">cv. Daliak</strain>
    </source>
</reference>
<evidence type="ECO:0000256" key="3">
    <source>
        <dbReference type="RuleBase" id="RU003682"/>
    </source>
</evidence>
<evidence type="ECO:0000313" key="5">
    <source>
        <dbReference type="EMBL" id="GAU38290.1"/>
    </source>
</evidence>
<evidence type="ECO:0000256" key="1">
    <source>
        <dbReference type="ARBA" id="ARBA00022723"/>
    </source>
</evidence>
<protein>
    <recommendedName>
        <fullName evidence="4">Fe2OG dioxygenase domain-containing protein</fullName>
    </recommendedName>
</protein>
<dbReference type="Pfam" id="PF14226">
    <property type="entry name" value="DIOX_N"/>
    <property type="match status" value="1"/>
</dbReference>
<keyword evidence="2 3" id="KW-0408">Iron</keyword>
<gene>
    <name evidence="5" type="ORF">TSUD_157750</name>
</gene>
<dbReference type="EMBL" id="DF973709">
    <property type="protein sequence ID" value="GAU38290.1"/>
    <property type="molecule type" value="Genomic_DNA"/>
</dbReference>
<evidence type="ECO:0000256" key="2">
    <source>
        <dbReference type="ARBA" id="ARBA00023004"/>
    </source>
</evidence>
<keyword evidence="6" id="KW-1185">Reference proteome</keyword>
<dbReference type="GO" id="GO:0046872">
    <property type="term" value="F:metal ion binding"/>
    <property type="evidence" value="ECO:0007669"/>
    <property type="project" value="UniProtKB-KW"/>
</dbReference>
<comment type="similarity">
    <text evidence="3">Belongs to the iron/ascorbate-dependent oxidoreductase family.</text>
</comment>
<dbReference type="InterPro" id="IPR027443">
    <property type="entry name" value="IPNS-like_sf"/>
</dbReference>
<dbReference type="GO" id="GO:0016491">
    <property type="term" value="F:oxidoreductase activity"/>
    <property type="evidence" value="ECO:0007669"/>
    <property type="project" value="UniProtKB-KW"/>
</dbReference>
<name>A0A2Z6NNU7_TRISU</name>
<evidence type="ECO:0000259" key="4">
    <source>
        <dbReference type="PROSITE" id="PS51471"/>
    </source>
</evidence>
<dbReference type="AlphaFoldDB" id="A0A2Z6NNU7"/>
<keyword evidence="1 3" id="KW-0479">Metal-binding</keyword>
<evidence type="ECO:0000313" key="6">
    <source>
        <dbReference type="Proteomes" id="UP000242715"/>
    </source>
</evidence>
<dbReference type="InterPro" id="IPR005123">
    <property type="entry name" value="Oxoglu/Fe-dep_dioxygenase_dom"/>
</dbReference>
<dbReference type="InterPro" id="IPR026992">
    <property type="entry name" value="DIOX_N"/>
</dbReference>
<organism evidence="5 6">
    <name type="scientific">Trifolium subterraneum</name>
    <name type="common">Subterranean clover</name>
    <dbReference type="NCBI Taxonomy" id="3900"/>
    <lineage>
        <taxon>Eukaryota</taxon>
        <taxon>Viridiplantae</taxon>
        <taxon>Streptophyta</taxon>
        <taxon>Embryophyta</taxon>
        <taxon>Tracheophyta</taxon>
        <taxon>Spermatophyta</taxon>
        <taxon>Magnoliopsida</taxon>
        <taxon>eudicotyledons</taxon>
        <taxon>Gunneridae</taxon>
        <taxon>Pentapetalae</taxon>
        <taxon>rosids</taxon>
        <taxon>fabids</taxon>
        <taxon>Fabales</taxon>
        <taxon>Fabaceae</taxon>
        <taxon>Papilionoideae</taxon>
        <taxon>50 kb inversion clade</taxon>
        <taxon>NPAAA clade</taxon>
        <taxon>Hologalegina</taxon>
        <taxon>IRL clade</taxon>
        <taxon>Trifolieae</taxon>
        <taxon>Trifolium</taxon>
    </lineage>
</organism>
<dbReference type="Pfam" id="PF03171">
    <property type="entry name" value="2OG-FeII_Oxy"/>
    <property type="match status" value="1"/>
</dbReference>
<proteinExistence type="inferred from homology"/>
<keyword evidence="3" id="KW-0560">Oxidoreductase</keyword>
<dbReference type="InterPro" id="IPR050231">
    <property type="entry name" value="Iron_ascorbate_oxido_reductase"/>
</dbReference>
<dbReference type="PROSITE" id="PS51471">
    <property type="entry name" value="FE2OG_OXY"/>
    <property type="match status" value="1"/>
</dbReference>
<dbReference type="Gene3D" id="2.60.120.330">
    <property type="entry name" value="B-lactam Antibiotic, Isopenicillin N Synthase, Chain"/>
    <property type="match status" value="1"/>
</dbReference>